<name>K0NII7_DESTT</name>
<dbReference type="InterPro" id="IPR046453">
    <property type="entry name" value="GpA_ATPase"/>
</dbReference>
<accession>K0NII7</accession>
<dbReference type="Pfam" id="PF20454">
    <property type="entry name" value="GpA_nuclease"/>
    <property type="match status" value="1"/>
</dbReference>
<evidence type="ECO:0000259" key="3">
    <source>
        <dbReference type="Pfam" id="PF20454"/>
    </source>
</evidence>
<dbReference type="GO" id="GO:0004519">
    <property type="term" value="F:endonuclease activity"/>
    <property type="evidence" value="ECO:0007669"/>
    <property type="project" value="InterPro"/>
</dbReference>
<reference evidence="4 5" key="1">
    <citation type="journal article" date="2013" name="Environ. Microbiol.">
        <title>Complete genome, catabolic sub-proteomes and key-metabolites of Desulfobacula toluolica Tol2, a marine, aromatic compound-degrading, sulfate-reducing bacterium.</title>
        <authorList>
            <person name="Wohlbrand L."/>
            <person name="Jacob J.H."/>
            <person name="Kube M."/>
            <person name="Mussmann M."/>
            <person name="Jarling R."/>
            <person name="Beck A."/>
            <person name="Amann R."/>
            <person name="Wilkes H."/>
            <person name="Reinhardt R."/>
            <person name="Rabus R."/>
        </authorList>
    </citation>
    <scope>NUCLEOTIDE SEQUENCE [LARGE SCALE GENOMIC DNA]</scope>
    <source>
        <strain evidence="5">DSM 7467 / Tol2</strain>
    </source>
</reference>
<dbReference type="GO" id="GO:0016887">
    <property type="term" value="F:ATP hydrolysis activity"/>
    <property type="evidence" value="ECO:0007669"/>
    <property type="project" value="InterPro"/>
</dbReference>
<dbReference type="OrthoDB" id="5181253at2"/>
<keyword evidence="5" id="KW-1185">Reference proteome</keyword>
<dbReference type="KEGG" id="dto:TOL2_C30620"/>
<dbReference type="STRING" id="651182.TOL2_C30620"/>
<dbReference type="HOGENOM" id="CLU_023850_4_0_7"/>
<feature type="compositionally biased region" description="Basic and acidic residues" evidence="1">
    <location>
        <begin position="649"/>
        <end position="662"/>
    </location>
</feature>
<gene>
    <name evidence="4" type="ordered locus">TOL2_C30620</name>
</gene>
<evidence type="ECO:0000313" key="5">
    <source>
        <dbReference type="Proteomes" id="UP000007347"/>
    </source>
</evidence>
<dbReference type="EMBL" id="FO203503">
    <property type="protein sequence ID" value="CCK81221.1"/>
    <property type="molecule type" value="Genomic_DNA"/>
</dbReference>
<dbReference type="InterPro" id="IPR046454">
    <property type="entry name" value="GpA_endonuclease"/>
</dbReference>
<feature type="domain" description="Terminase large subunit GpA endonuclease" evidence="3">
    <location>
        <begin position="345"/>
        <end position="628"/>
    </location>
</feature>
<evidence type="ECO:0000313" key="4">
    <source>
        <dbReference type="EMBL" id="CCK81221.1"/>
    </source>
</evidence>
<sequence length="672" mass="77212">MTLLFKEKEEIRVKRPAWCSRELWQTLTGLMIEGVLSVNVAFSRAERKVLRKRKQIKPSVWSEKHRVLVKSVLPGLWKNSVTPYSVGIMDAAALPFVREIIVCKSPQTGISEVAHSFIGSRIDLAPGDILYTYPDEKTSNDNAKDRVTPMLQNSVRLRSYLTGYEKDLSSSRINLQHMTIYFGWAGSVSALANKPIRYVISDEIDKPGFGDAKKEASPLDLIDKRLITYRDISKHWKISTPTVKSGNIWQELNHNTDVIFDYHVKCPFCGQLQLMTMKRIKWDGGSKADPKEIKNKKLARYECEHCQELWDDNIRNRAARNGDWIARGTVISIESYLEKFRPANVGFHLPAWNSYFVSLSECAAAFLKGMKTKKKLKDFRNSFEAMPWEEYEVLAKKEDEEVLRCKTKLPPQVVPEAAVALTAGIDLQKTGFPYVVRAWAKDYTSWLIDYHQLGTWKELEDLLFEKVYPVENSDRHMRIWRAGLDTGGGKYKKEISSTEEAYLWLQDYAGFSRTCRVWGCKGSSNPLPTKMKMGSILNKTPSGKPLRMGMRLAILDTDKLKDMFYERMFKAMEKDQGGAYLHKETQLDYARQITAEEKQVNDKGVETWERIRKDNHYLDCECIASIVADWEWPGGGVNLFPNPNQPVKALEKNESHGRDAGSRSRPSWFNRR</sequence>
<proteinExistence type="predicted"/>
<dbReference type="RefSeq" id="WP_014958426.1">
    <property type="nucleotide sequence ID" value="NC_018645.1"/>
</dbReference>
<evidence type="ECO:0000256" key="1">
    <source>
        <dbReference type="SAM" id="MobiDB-lite"/>
    </source>
</evidence>
<dbReference type="Pfam" id="PF05876">
    <property type="entry name" value="GpA_ATPase"/>
    <property type="match status" value="1"/>
</dbReference>
<evidence type="ECO:0000259" key="2">
    <source>
        <dbReference type="Pfam" id="PF05876"/>
    </source>
</evidence>
<feature type="region of interest" description="Disordered" evidence="1">
    <location>
        <begin position="647"/>
        <end position="672"/>
    </location>
</feature>
<protein>
    <submittedName>
        <fullName evidence="4">Phage terminase GpA</fullName>
    </submittedName>
</protein>
<dbReference type="Proteomes" id="UP000007347">
    <property type="component" value="Chromosome"/>
</dbReference>
<dbReference type="AlphaFoldDB" id="K0NII7"/>
<organism evidence="4 5">
    <name type="scientific">Desulfobacula toluolica (strain DSM 7467 / Tol2)</name>
    <dbReference type="NCBI Taxonomy" id="651182"/>
    <lineage>
        <taxon>Bacteria</taxon>
        <taxon>Pseudomonadati</taxon>
        <taxon>Thermodesulfobacteriota</taxon>
        <taxon>Desulfobacteria</taxon>
        <taxon>Desulfobacterales</taxon>
        <taxon>Desulfobacteraceae</taxon>
        <taxon>Desulfobacula</taxon>
    </lineage>
</organism>
<feature type="domain" description="Phage terminase large subunit GpA ATPase" evidence="2">
    <location>
        <begin position="71"/>
        <end position="324"/>
    </location>
</feature>